<feature type="transmembrane region" description="Helical" evidence="1">
    <location>
        <begin position="238"/>
        <end position="261"/>
    </location>
</feature>
<proteinExistence type="predicted"/>
<reference evidence="2 3" key="1">
    <citation type="submission" date="2019-01" db="EMBL/GenBank/DDBJ databases">
        <authorList>
            <consortium name="Pathogen Informatics"/>
        </authorList>
    </citation>
    <scope>NUCLEOTIDE SEQUENCE [LARGE SCALE GENOMIC DNA]</scope>
    <source>
        <strain evidence="2 3">NCTC10112</strain>
    </source>
</reference>
<dbReference type="EMBL" id="LR214940">
    <property type="protein sequence ID" value="VEU55653.1"/>
    <property type="molecule type" value="Genomic_DNA"/>
</dbReference>
<accession>A0A448ZX20</accession>
<dbReference type="KEGG" id="mob:NCTC10112_00346"/>
<dbReference type="Proteomes" id="UP000290482">
    <property type="component" value="Chromosome"/>
</dbReference>
<protein>
    <submittedName>
        <fullName evidence="2">Uncharacterized protein</fullName>
    </submittedName>
</protein>
<feature type="transmembrane region" description="Helical" evidence="1">
    <location>
        <begin position="148"/>
        <end position="166"/>
    </location>
</feature>
<feature type="transmembrane region" description="Helical" evidence="1">
    <location>
        <begin position="12"/>
        <end position="31"/>
    </location>
</feature>
<evidence type="ECO:0000313" key="2">
    <source>
        <dbReference type="EMBL" id="VEU55653.1"/>
    </source>
</evidence>
<keyword evidence="1" id="KW-1133">Transmembrane helix</keyword>
<feature type="transmembrane region" description="Helical" evidence="1">
    <location>
        <begin position="51"/>
        <end position="75"/>
    </location>
</feature>
<feature type="transmembrane region" description="Helical" evidence="1">
    <location>
        <begin position="178"/>
        <end position="200"/>
    </location>
</feature>
<keyword evidence="3" id="KW-1185">Reference proteome</keyword>
<evidence type="ECO:0000313" key="3">
    <source>
        <dbReference type="Proteomes" id="UP000290482"/>
    </source>
</evidence>
<feature type="transmembrane region" description="Helical" evidence="1">
    <location>
        <begin position="95"/>
        <end position="119"/>
    </location>
</feature>
<gene>
    <name evidence="2" type="ORF">NCTC10112_00346</name>
</gene>
<evidence type="ECO:0000256" key="1">
    <source>
        <dbReference type="SAM" id="Phobius"/>
    </source>
</evidence>
<organism evidence="2 3">
    <name type="scientific">Metamycoplasma orale</name>
    <name type="common">Mycoplasma orale</name>
    <dbReference type="NCBI Taxonomy" id="2121"/>
    <lineage>
        <taxon>Bacteria</taxon>
        <taxon>Bacillati</taxon>
        <taxon>Mycoplasmatota</taxon>
        <taxon>Mycoplasmoidales</taxon>
        <taxon>Metamycoplasmataceae</taxon>
        <taxon>Metamycoplasma</taxon>
    </lineage>
</organism>
<dbReference type="OrthoDB" id="405012at2"/>
<keyword evidence="1" id="KW-0472">Membrane</keyword>
<name>A0A448ZX20_METOS</name>
<dbReference type="AlphaFoldDB" id="A0A448ZX20"/>
<feature type="transmembrane region" description="Helical" evidence="1">
    <location>
        <begin position="206"/>
        <end position="226"/>
    </location>
</feature>
<keyword evidence="1" id="KW-0812">Transmembrane</keyword>
<sequence>MKIKKQNILFLPYWILLFLFQVYLIAMTMFLKADKNINDSYFFSTINQIFLIAPSYITQLLLLLLMLCLFLNFFLVKIYYAKRNIQLDNKQMNKLYLNIFLYSLVSLLLTFVINIIIIFNKQNYFEIINQRIQQKKLVYLHYTKAFEFLYVYIFRLIYWFGLNLLFIKITNNVRKGILFFFILIIIYLISLILGILLYQIVHDRLINYIIILLSSIFFPEIINSLYSLKNITMTMSPLLSNIYLINLVYIPAFILLIVLIAKLNSKPFMTIKIKTTKF</sequence>